<keyword evidence="4" id="KW-1185">Reference proteome</keyword>
<sequence>MLRVMSSAPAGWYPNPNNQDEELLWDGAEWSGVSREAQAKAPVASTAPSVSNHLAAAAAIIGGISVVFNPGFLLSILAFIFGWVGVSRASRIGGYGRAPAWAGIVLGAVGLFMGYTVFREAMAGLLP</sequence>
<reference evidence="3 4" key="1">
    <citation type="submission" date="2019-03" db="EMBL/GenBank/DDBJ databases">
        <title>Genomics of glacier-inhabiting Cryobacterium strains.</title>
        <authorList>
            <person name="Liu Q."/>
            <person name="Xin Y.-H."/>
        </authorList>
    </citation>
    <scope>NUCLEOTIDE SEQUENCE [LARGE SCALE GENOMIC DNA]</scope>
    <source>
        <strain evidence="3 4">MDT1-3</strain>
    </source>
</reference>
<keyword evidence="1" id="KW-0472">Membrane</keyword>
<dbReference type="EMBL" id="SOFP01000010">
    <property type="protein sequence ID" value="TFC19729.1"/>
    <property type="molecule type" value="Genomic_DNA"/>
</dbReference>
<feature type="domain" description="DUF2510" evidence="2">
    <location>
        <begin position="10"/>
        <end position="42"/>
    </location>
</feature>
<proteinExistence type="predicted"/>
<dbReference type="Pfam" id="PF10708">
    <property type="entry name" value="DUF2510"/>
    <property type="match status" value="1"/>
</dbReference>
<keyword evidence="1" id="KW-1133">Transmembrane helix</keyword>
<dbReference type="InterPro" id="IPR018929">
    <property type="entry name" value="DUF2510"/>
</dbReference>
<feature type="transmembrane region" description="Helical" evidence="1">
    <location>
        <begin position="98"/>
        <end position="118"/>
    </location>
</feature>
<evidence type="ECO:0000313" key="3">
    <source>
        <dbReference type="EMBL" id="TFC19729.1"/>
    </source>
</evidence>
<comment type="caution">
    <text evidence="3">The sequence shown here is derived from an EMBL/GenBank/DDBJ whole genome shotgun (WGS) entry which is preliminary data.</text>
</comment>
<protein>
    <submittedName>
        <fullName evidence="3">DUF2510 domain-containing protein</fullName>
    </submittedName>
</protein>
<name>A0A4R8WYN4_9MICO</name>
<accession>A0A4R8WYN4</accession>
<dbReference type="OrthoDB" id="5244233at2"/>
<dbReference type="AlphaFoldDB" id="A0A4R8WYN4"/>
<dbReference type="Proteomes" id="UP000298412">
    <property type="component" value="Unassembled WGS sequence"/>
</dbReference>
<evidence type="ECO:0000256" key="1">
    <source>
        <dbReference type="SAM" id="Phobius"/>
    </source>
</evidence>
<organism evidence="3 4">
    <name type="scientific">Cryobacterium algoritolerans</name>
    <dbReference type="NCBI Taxonomy" id="1259184"/>
    <lineage>
        <taxon>Bacteria</taxon>
        <taxon>Bacillati</taxon>
        <taxon>Actinomycetota</taxon>
        <taxon>Actinomycetes</taxon>
        <taxon>Micrococcales</taxon>
        <taxon>Microbacteriaceae</taxon>
        <taxon>Cryobacterium</taxon>
    </lineage>
</organism>
<keyword evidence="1" id="KW-0812">Transmembrane</keyword>
<evidence type="ECO:0000259" key="2">
    <source>
        <dbReference type="Pfam" id="PF10708"/>
    </source>
</evidence>
<gene>
    <name evidence="3" type="ORF">E3O19_01855</name>
</gene>
<feature type="transmembrane region" description="Helical" evidence="1">
    <location>
        <begin position="54"/>
        <end position="86"/>
    </location>
</feature>
<evidence type="ECO:0000313" key="4">
    <source>
        <dbReference type="Proteomes" id="UP000298412"/>
    </source>
</evidence>